<feature type="region of interest" description="Disordered" evidence="1">
    <location>
        <begin position="54"/>
        <end position="78"/>
    </location>
</feature>
<evidence type="ECO:0000313" key="3">
    <source>
        <dbReference type="Proteomes" id="UP000253529"/>
    </source>
</evidence>
<name>A0A366EN45_9HYPH</name>
<protein>
    <submittedName>
        <fullName evidence="2">Uncharacterized protein</fullName>
    </submittedName>
</protein>
<evidence type="ECO:0000313" key="2">
    <source>
        <dbReference type="EMBL" id="RBP03781.1"/>
    </source>
</evidence>
<evidence type="ECO:0000256" key="1">
    <source>
        <dbReference type="SAM" id="MobiDB-lite"/>
    </source>
</evidence>
<keyword evidence="3" id="KW-1185">Reference proteome</keyword>
<dbReference type="AlphaFoldDB" id="A0A366EN45"/>
<dbReference type="RefSeq" id="WP_113892497.1">
    <property type="nucleotide sequence ID" value="NZ_QNRK01000042.1"/>
</dbReference>
<proteinExistence type="predicted"/>
<dbReference type="EMBL" id="QNRK01000042">
    <property type="protein sequence ID" value="RBP03781.1"/>
    <property type="molecule type" value="Genomic_DNA"/>
</dbReference>
<dbReference type="OrthoDB" id="7961369at2"/>
<reference evidence="2 3" key="1">
    <citation type="submission" date="2018-06" db="EMBL/GenBank/DDBJ databases">
        <title>Genomic Encyclopedia of Type Strains, Phase IV (KMG-IV): sequencing the most valuable type-strain genomes for metagenomic binning, comparative biology and taxonomic classification.</title>
        <authorList>
            <person name="Goeker M."/>
        </authorList>
    </citation>
    <scope>NUCLEOTIDE SEQUENCE [LARGE SCALE GENOMIC DNA]</scope>
    <source>
        <strain evidence="2 3">DSM 24875</strain>
    </source>
</reference>
<sequence>MTRSNLDALIAWARTLPPMTDAQRRAQAASFAYGNVHLDNPLVTRAMVSEAQARIEAETPDPQPAGVGGGEPQPASGS</sequence>
<accession>A0A366EN45</accession>
<gene>
    <name evidence="2" type="ORF">DFR50_14229</name>
</gene>
<organism evidence="2 3">
    <name type="scientific">Roseiarcus fermentans</name>
    <dbReference type="NCBI Taxonomy" id="1473586"/>
    <lineage>
        <taxon>Bacteria</taxon>
        <taxon>Pseudomonadati</taxon>
        <taxon>Pseudomonadota</taxon>
        <taxon>Alphaproteobacteria</taxon>
        <taxon>Hyphomicrobiales</taxon>
        <taxon>Roseiarcaceae</taxon>
        <taxon>Roseiarcus</taxon>
    </lineage>
</organism>
<comment type="caution">
    <text evidence="2">The sequence shown here is derived from an EMBL/GenBank/DDBJ whole genome shotgun (WGS) entry which is preliminary data.</text>
</comment>
<dbReference type="Proteomes" id="UP000253529">
    <property type="component" value="Unassembled WGS sequence"/>
</dbReference>